<dbReference type="AlphaFoldDB" id="U2DYW3"/>
<name>U2DYW3_9EURY</name>
<evidence type="ECO:0000313" key="3">
    <source>
        <dbReference type="Proteomes" id="UP000003861"/>
    </source>
</evidence>
<evidence type="ECO:0000313" key="2">
    <source>
        <dbReference type="EMBL" id="ERJ04966.1"/>
    </source>
</evidence>
<evidence type="ECO:0000256" key="1">
    <source>
        <dbReference type="SAM" id="Phobius"/>
    </source>
</evidence>
<feature type="transmembrane region" description="Helical" evidence="1">
    <location>
        <begin position="213"/>
        <end position="234"/>
    </location>
</feature>
<reference evidence="2 3" key="1">
    <citation type="journal article" date="2011" name="J. Bacteriol.">
        <title>Genome sequence of Halorhabdus tiamatea, the first archaeon isolated from a deep-sea anoxic brine lake.</title>
        <authorList>
            <person name="Antunes A."/>
            <person name="Alam I."/>
            <person name="Bajic V.B."/>
            <person name="Stingl U."/>
        </authorList>
    </citation>
    <scope>NUCLEOTIDE SEQUENCE [LARGE SCALE GENOMIC DNA]</scope>
    <source>
        <strain evidence="2 3">SARL4B</strain>
    </source>
</reference>
<accession>U2DYW3</accession>
<keyword evidence="1" id="KW-0472">Membrane</keyword>
<gene>
    <name evidence="2" type="ORF">HLRTI_003084</name>
</gene>
<organism evidence="2 3">
    <name type="scientific">Halorhabdus tiamatea SARL4B</name>
    <dbReference type="NCBI Taxonomy" id="1033806"/>
    <lineage>
        <taxon>Archaea</taxon>
        <taxon>Methanobacteriati</taxon>
        <taxon>Methanobacteriota</taxon>
        <taxon>Stenosarchaea group</taxon>
        <taxon>Halobacteria</taxon>
        <taxon>Halobacteriales</taxon>
        <taxon>Haloarculaceae</taxon>
        <taxon>Halorhabdus</taxon>
    </lineage>
</organism>
<reference evidence="2 3" key="2">
    <citation type="journal article" date="2013" name="PLoS ONE">
        <title>INDIGO - INtegrated Data Warehouse of MIcrobial GenOmes with Examples from the Red Sea Extremophiles.</title>
        <authorList>
            <person name="Alam I."/>
            <person name="Antunes A."/>
            <person name="Kamau A.A."/>
            <person name="Ba Alawi W."/>
            <person name="Kalkatawi M."/>
            <person name="Stingl U."/>
            <person name="Bajic V.B."/>
        </authorList>
    </citation>
    <scope>NUCLEOTIDE SEQUENCE [LARGE SCALE GENOMIC DNA]</scope>
    <source>
        <strain evidence="2 3">SARL4B</strain>
    </source>
</reference>
<feature type="transmembrane region" description="Helical" evidence="1">
    <location>
        <begin position="75"/>
        <end position="95"/>
    </location>
</feature>
<sequence length="258" mass="25122">MTARHDRDGDHTTVTLDPRIPEPITAAVVIAGIAGVLSLAVHDALAIPGAVLGIGLVVGVAGLTGSYWRIGLTTGLFVAIAGSSVGLVGVGVTGADPMAGVLALVAIVIGAGVGLLTVDGLTPQSVGRGGVAAMYGAVAATVWATVGFAVETVGGIGAAVSELVWLGGTGSLGLRVSIVLAALAVAASAFAIPPAALTRPETLGRYRTVRRQATVALTLVAVVLAGGASVSRYVPVMADVVGALAGSAVVRVALAVTI</sequence>
<feature type="non-terminal residue" evidence="2">
    <location>
        <position position="258"/>
    </location>
</feature>
<dbReference type="STRING" id="1033806.HTIA_1719"/>
<proteinExistence type="predicted"/>
<protein>
    <submittedName>
        <fullName evidence="2">Uncharacterized protein</fullName>
    </submittedName>
</protein>
<feature type="transmembrane region" description="Helical" evidence="1">
    <location>
        <begin position="47"/>
        <end position="68"/>
    </location>
</feature>
<feature type="transmembrane region" description="Helical" evidence="1">
    <location>
        <begin position="20"/>
        <end position="41"/>
    </location>
</feature>
<keyword evidence="1" id="KW-1133">Transmembrane helix</keyword>
<dbReference type="Proteomes" id="UP000003861">
    <property type="component" value="Unassembled WGS sequence"/>
</dbReference>
<comment type="caution">
    <text evidence="2">The sequence shown here is derived from an EMBL/GenBank/DDBJ whole genome shotgun (WGS) entry which is preliminary data.</text>
</comment>
<dbReference type="eggNOG" id="arCOG10667">
    <property type="taxonomic scope" value="Archaea"/>
</dbReference>
<keyword evidence="1" id="KW-0812">Transmembrane</keyword>
<feature type="transmembrane region" description="Helical" evidence="1">
    <location>
        <begin position="101"/>
        <end position="121"/>
    </location>
</feature>
<dbReference type="EMBL" id="AFNT02000049">
    <property type="protein sequence ID" value="ERJ04966.1"/>
    <property type="molecule type" value="Genomic_DNA"/>
</dbReference>
<feature type="transmembrane region" description="Helical" evidence="1">
    <location>
        <begin position="133"/>
        <end position="160"/>
    </location>
</feature>
<feature type="transmembrane region" description="Helical" evidence="1">
    <location>
        <begin position="172"/>
        <end position="192"/>
    </location>
</feature>